<proteinExistence type="inferred from homology"/>
<organism evidence="2 3">
    <name type="scientific">Gloeocapsopsis crepidinum LEGE 06123</name>
    <dbReference type="NCBI Taxonomy" id="588587"/>
    <lineage>
        <taxon>Bacteria</taxon>
        <taxon>Bacillati</taxon>
        <taxon>Cyanobacteriota</taxon>
        <taxon>Cyanophyceae</taxon>
        <taxon>Oscillatoriophycideae</taxon>
        <taxon>Chroococcales</taxon>
        <taxon>Chroococcaceae</taxon>
        <taxon>Gloeocapsopsis</taxon>
    </lineage>
</organism>
<sequence>MNQFTIELPPTISNDEARLLLAAKLYEVGKLSLGKAAKLAGYSKETFIELISKMNIAVINYPAAELDREISL</sequence>
<dbReference type="RefSeq" id="WP_193934964.1">
    <property type="nucleotide sequence ID" value="NZ_CAWPMZ010000010.1"/>
</dbReference>
<dbReference type="EMBL" id="JADEWN010000108">
    <property type="protein sequence ID" value="MBE9193588.1"/>
    <property type="molecule type" value="Genomic_DNA"/>
</dbReference>
<reference evidence="2 3" key="1">
    <citation type="submission" date="2020-10" db="EMBL/GenBank/DDBJ databases">
        <authorList>
            <person name="Castelo-Branco R."/>
            <person name="Eusebio N."/>
            <person name="Adriana R."/>
            <person name="Vieira A."/>
            <person name="Brugerolle De Fraissinette N."/>
            <person name="Rezende De Castro R."/>
            <person name="Schneider M.P."/>
            <person name="Vasconcelos V."/>
            <person name="Leao P.N."/>
        </authorList>
    </citation>
    <scope>NUCLEOTIDE SEQUENCE [LARGE SCALE GENOMIC DNA]</scope>
    <source>
        <strain evidence="2 3">LEGE 06123</strain>
    </source>
</reference>
<dbReference type="Pfam" id="PF03683">
    <property type="entry name" value="UPF0175"/>
    <property type="match status" value="1"/>
</dbReference>
<evidence type="ECO:0000313" key="3">
    <source>
        <dbReference type="Proteomes" id="UP000651156"/>
    </source>
</evidence>
<accession>A0ABR9V015</accession>
<dbReference type="InterPro" id="IPR052264">
    <property type="entry name" value="UPF0175_domain"/>
</dbReference>
<evidence type="ECO:0000313" key="2">
    <source>
        <dbReference type="EMBL" id="MBE9193588.1"/>
    </source>
</evidence>
<comment type="caution">
    <text evidence="2">The sequence shown here is derived from an EMBL/GenBank/DDBJ whole genome shotgun (WGS) entry which is preliminary data.</text>
</comment>
<dbReference type="PANTHER" id="PTHR37525:SF1">
    <property type="entry name" value="UPF0175 PROTEIN SSL1255"/>
    <property type="match status" value="1"/>
</dbReference>
<evidence type="ECO:0000256" key="1">
    <source>
        <dbReference type="ARBA" id="ARBA00005651"/>
    </source>
</evidence>
<name>A0ABR9V015_9CHRO</name>
<keyword evidence="3" id="KW-1185">Reference proteome</keyword>
<dbReference type="InterPro" id="IPR005368">
    <property type="entry name" value="UPF0175"/>
</dbReference>
<gene>
    <name evidence="2" type="ORF">IQ230_25355</name>
</gene>
<dbReference type="PANTHER" id="PTHR37525">
    <property type="entry name" value="UPF0175 PROTEIN SSL1255"/>
    <property type="match status" value="1"/>
</dbReference>
<protein>
    <submittedName>
        <fullName evidence="2">UPF0175 family protein</fullName>
    </submittedName>
</protein>
<dbReference type="Proteomes" id="UP000651156">
    <property type="component" value="Unassembled WGS sequence"/>
</dbReference>
<comment type="similarity">
    <text evidence="1">Belongs to the UPF0175 family.</text>
</comment>